<dbReference type="PROSITE" id="PS50977">
    <property type="entry name" value="HTH_TETR_2"/>
    <property type="match status" value="1"/>
</dbReference>
<evidence type="ECO:0000313" key="7">
    <source>
        <dbReference type="Proteomes" id="UP000298781"/>
    </source>
</evidence>
<evidence type="ECO:0000256" key="3">
    <source>
        <dbReference type="ARBA" id="ARBA00023163"/>
    </source>
</evidence>
<keyword evidence="1" id="KW-0805">Transcription regulation</keyword>
<dbReference type="AlphaFoldDB" id="A0A4D7BGR2"/>
<proteinExistence type="predicted"/>
<dbReference type="GO" id="GO:0003700">
    <property type="term" value="F:DNA-binding transcription factor activity"/>
    <property type="evidence" value="ECO:0007669"/>
    <property type="project" value="TreeGrafter"/>
</dbReference>
<evidence type="ECO:0000313" key="6">
    <source>
        <dbReference type="EMBL" id="QCI68346.1"/>
    </source>
</evidence>
<keyword evidence="7" id="KW-1185">Reference proteome</keyword>
<feature type="domain" description="HTH tetR-type" evidence="5">
    <location>
        <begin position="20"/>
        <end position="80"/>
    </location>
</feature>
<dbReference type="Proteomes" id="UP000298781">
    <property type="component" value="Chromosome"/>
</dbReference>
<keyword evidence="2 4" id="KW-0238">DNA-binding</keyword>
<evidence type="ECO:0000256" key="4">
    <source>
        <dbReference type="PROSITE-ProRule" id="PRU00335"/>
    </source>
</evidence>
<dbReference type="SUPFAM" id="SSF46689">
    <property type="entry name" value="Homeodomain-like"/>
    <property type="match status" value="1"/>
</dbReference>
<accession>A0A4D7BGR2</accession>
<dbReference type="EMBL" id="CP039690">
    <property type="protein sequence ID" value="QCI68346.1"/>
    <property type="molecule type" value="Genomic_DNA"/>
</dbReference>
<dbReference type="GO" id="GO:0000976">
    <property type="term" value="F:transcription cis-regulatory region binding"/>
    <property type="evidence" value="ECO:0007669"/>
    <property type="project" value="TreeGrafter"/>
</dbReference>
<dbReference type="PANTHER" id="PTHR30055:SF234">
    <property type="entry name" value="HTH-TYPE TRANSCRIPTIONAL REGULATOR BETI"/>
    <property type="match status" value="1"/>
</dbReference>
<evidence type="ECO:0000256" key="2">
    <source>
        <dbReference type="ARBA" id="ARBA00023125"/>
    </source>
</evidence>
<dbReference type="InterPro" id="IPR001647">
    <property type="entry name" value="HTH_TetR"/>
</dbReference>
<reference evidence="6 7" key="1">
    <citation type="submission" date="2019-04" db="EMBL/GenBank/DDBJ databases">
        <title>Phreatobacter aquaticus sp. nov.</title>
        <authorList>
            <person name="Choi A."/>
        </authorList>
    </citation>
    <scope>NUCLEOTIDE SEQUENCE [LARGE SCALE GENOMIC DNA]</scope>
    <source>
        <strain evidence="6 7">KCTC 52518</strain>
    </source>
</reference>
<evidence type="ECO:0000256" key="1">
    <source>
        <dbReference type="ARBA" id="ARBA00023015"/>
    </source>
</evidence>
<feature type="DNA-binding region" description="H-T-H motif" evidence="4">
    <location>
        <begin position="43"/>
        <end position="62"/>
    </location>
</feature>
<dbReference type="PANTHER" id="PTHR30055">
    <property type="entry name" value="HTH-TYPE TRANSCRIPTIONAL REGULATOR RUTR"/>
    <property type="match status" value="1"/>
</dbReference>
<dbReference type="RefSeq" id="WP_136963765.1">
    <property type="nucleotide sequence ID" value="NZ_CP039690.1"/>
</dbReference>
<organism evidence="6 7">
    <name type="scientific">Phreatobacter stygius</name>
    <dbReference type="NCBI Taxonomy" id="1940610"/>
    <lineage>
        <taxon>Bacteria</taxon>
        <taxon>Pseudomonadati</taxon>
        <taxon>Pseudomonadota</taxon>
        <taxon>Alphaproteobacteria</taxon>
        <taxon>Hyphomicrobiales</taxon>
        <taxon>Phreatobacteraceae</taxon>
        <taxon>Phreatobacter</taxon>
    </lineage>
</organism>
<dbReference type="OrthoDB" id="7185252at2"/>
<dbReference type="InterPro" id="IPR009057">
    <property type="entry name" value="Homeodomain-like_sf"/>
</dbReference>
<evidence type="ECO:0000259" key="5">
    <source>
        <dbReference type="PROSITE" id="PS50977"/>
    </source>
</evidence>
<dbReference type="Pfam" id="PF00440">
    <property type="entry name" value="TetR_N"/>
    <property type="match status" value="1"/>
</dbReference>
<dbReference type="KEGG" id="pstg:E8M01_31440"/>
<sequence length="226" mass="24867">MRVVDKQMALKRKRVAKPQEERLDDLLAAAAAIFGEQGVTGAKVEDITEKAGVSKGTFYLYFTSKEHAADMLWQRYIDRYLRIGEDILARDHGSHLDRLVAVFEALTEYVLANAGLHRTVFYATHSEERRAMTQKFISAIAAAVRQGIAAGELHADEPELMVEVLYHGIGTSLHDAIAGGQPLRADARIRTAGELARLTFSPQSLPRTAFAPKSAAPAGKKVRRNA</sequence>
<name>A0A4D7BGR2_9HYPH</name>
<gene>
    <name evidence="6" type="ORF">E8M01_31440</name>
</gene>
<dbReference type="SUPFAM" id="SSF48498">
    <property type="entry name" value="Tetracyclin repressor-like, C-terminal domain"/>
    <property type="match status" value="1"/>
</dbReference>
<keyword evidence="3" id="KW-0804">Transcription</keyword>
<dbReference type="PRINTS" id="PR00455">
    <property type="entry name" value="HTHTETR"/>
</dbReference>
<dbReference type="InterPro" id="IPR050109">
    <property type="entry name" value="HTH-type_TetR-like_transc_reg"/>
</dbReference>
<dbReference type="Gene3D" id="1.10.357.10">
    <property type="entry name" value="Tetracycline Repressor, domain 2"/>
    <property type="match status" value="1"/>
</dbReference>
<protein>
    <submittedName>
        <fullName evidence="6">TetR/AcrR family transcriptional regulator</fullName>
    </submittedName>
</protein>
<dbReference type="InterPro" id="IPR036271">
    <property type="entry name" value="Tet_transcr_reg_TetR-rel_C_sf"/>
</dbReference>